<evidence type="ECO:0000256" key="8">
    <source>
        <dbReference type="ARBA" id="ARBA00023015"/>
    </source>
</evidence>
<evidence type="ECO:0000313" key="16">
    <source>
        <dbReference type="EMBL" id="AXN57290.1"/>
    </source>
</evidence>
<comment type="similarity">
    <text evidence="2">Belongs to the papillomaviridae E8^E2C protein family.</text>
</comment>
<dbReference type="GO" id="GO:0003677">
    <property type="term" value="F:DNA binding"/>
    <property type="evidence" value="ECO:0007669"/>
    <property type="project" value="UniProtKB-UniRule"/>
</dbReference>
<evidence type="ECO:0000256" key="13">
    <source>
        <dbReference type="SAM" id="MobiDB-lite"/>
    </source>
</evidence>
<sequence>METIASRLDACQDQVLDLYERDSDKLEDQIRHWQLLRLESALFYKAREAGLTKVGHQAVPTLCVAKAKACQAIEVQLALQQLLDSPYGKESWTLQDTSREMWDTKPKRCWKKHGHTVEVRYDCEEDKSMHYVLWSSIYAQRCSDNAWDKVAGHVCYEGLYYILEGLKIFYCKFAKDAALYGSTNKWEVHFGGKVIYDSEFDPVSSTVEVPSAAVALFANPDHPDATHPCSSSSRSSTQGQEQEAPVPKRPRSGLGLQLQQPDSTQTAVGAVGRVASPAGPVDGVRKRKHSDPHGHGCQRPNSISDSAPVIHLRGDPNGLKCFRYRLHQSKKSLFDRISSTWRWSSGEGESKAAYITIWYRDTEQRAQFLNVVKIPTNMHAALGYMTVFG</sequence>
<feature type="domain" description="Papillomavirus E2 N-terminal" evidence="14">
    <location>
        <begin position="1"/>
        <end position="196"/>
    </location>
</feature>
<evidence type="ECO:0000256" key="11">
    <source>
        <dbReference type="ARBA" id="ARBA00023163"/>
    </source>
</evidence>
<comment type="PTM">
    <text evidence="12">Phosphorylated.</text>
</comment>
<evidence type="ECO:0000256" key="7">
    <source>
        <dbReference type="ARBA" id="ARBA00022705"/>
    </source>
</evidence>
<comment type="caution">
    <text evidence="12">Lacks conserved residue(s) required for the propagation of feature annotation.</text>
</comment>
<comment type="subunit">
    <text evidence="12">Binds DNA as homodimer. Interacts with protein E1; this interaction greatly increases E1 DNA-binding activity. Interacts with protein L1; this interaction enhances E2-dependent replication and transcription activation. Interacts with protein L2; this interaction inhibits E2 transcriptional activity but not DNA replication function E2. Interacts with protein E7; this interaction inhibits E7 oncogenic activity. Interacts with host TAF1; this interaction modulates E2-dependent transcriptional regulation. Interacts with host BRD4; this interaction mediates E2 transcriptional activation function. Additionally, the interaction with host BRD4 on mitotic chromosomes mediates tethering of the viral genome. Interacts with host TOPBP1; this interaction is required for optimal viral DNA replication.</text>
</comment>
<keyword evidence="8 12" id="KW-0805">Transcription regulation</keyword>
<keyword evidence="4 12" id="KW-0244">Early protein</keyword>
<evidence type="ECO:0000256" key="3">
    <source>
        <dbReference type="ARBA" id="ARBA00022491"/>
    </source>
</evidence>
<keyword evidence="10 12" id="KW-0010">Activator</keyword>
<dbReference type="InterPro" id="IPR042504">
    <property type="entry name" value="Regulatory_protein_E2_N_2"/>
</dbReference>
<organism evidence="16">
    <name type="scientific">Macaca mulatta papillomavirus 3</name>
    <dbReference type="NCBI Taxonomy" id="2294151"/>
    <lineage>
        <taxon>Viruses</taxon>
        <taxon>Monodnaviria</taxon>
        <taxon>Shotokuvirae</taxon>
        <taxon>Cossaviricota</taxon>
        <taxon>Papovaviricetes</taxon>
        <taxon>Zurhausenvirales</taxon>
        <taxon>Papillomaviridae</taxon>
        <taxon>primate papillomaviruses</taxon>
    </lineage>
</organism>
<dbReference type="Pfam" id="PF00508">
    <property type="entry name" value="PPV_E2_N"/>
    <property type="match status" value="1"/>
</dbReference>
<dbReference type="InterPro" id="IPR042503">
    <property type="entry name" value="Regulatory_protein_E2_N_1"/>
</dbReference>
<evidence type="ECO:0000256" key="1">
    <source>
        <dbReference type="ARBA" id="ARBA00004147"/>
    </source>
</evidence>
<dbReference type="Gene3D" id="3.30.70.330">
    <property type="match status" value="1"/>
</dbReference>
<dbReference type="InterPro" id="IPR012677">
    <property type="entry name" value="Nucleotide-bd_a/b_plait_sf"/>
</dbReference>
<evidence type="ECO:0000256" key="2">
    <source>
        <dbReference type="ARBA" id="ARBA00007794"/>
    </source>
</evidence>
<dbReference type="InterPro" id="IPR035975">
    <property type="entry name" value="E2/EBNA1_C_sf"/>
</dbReference>
<dbReference type="RefSeq" id="YP_009553628.1">
    <property type="nucleotide sequence ID" value="NC_040827.1"/>
</dbReference>
<evidence type="ECO:0000256" key="5">
    <source>
        <dbReference type="ARBA" id="ARBA00022553"/>
    </source>
</evidence>
<keyword evidence="5 12" id="KW-0597">Phosphoprotein</keyword>
<dbReference type="SUPFAM" id="SSF51332">
    <property type="entry name" value="E2 regulatory, transactivation domain"/>
    <property type="match status" value="1"/>
</dbReference>
<dbReference type="Pfam" id="PF00511">
    <property type="entry name" value="PPV_E2_C"/>
    <property type="match status" value="1"/>
</dbReference>
<dbReference type="GO" id="GO:0039693">
    <property type="term" value="P:viral DNA genome replication"/>
    <property type="evidence" value="ECO:0007669"/>
    <property type="project" value="UniProtKB-UniRule"/>
</dbReference>
<dbReference type="GO" id="GO:0042025">
    <property type="term" value="C:host cell nucleus"/>
    <property type="evidence" value="ECO:0007669"/>
    <property type="project" value="UniProtKB-SubCell"/>
</dbReference>
<comment type="function">
    <text evidence="12">Plays a role in the initiation of viral DNA replication. A dimer of E2 interacts with a dimer of E1 in order to improve specificity of E1 DNA binding activity. Once the complex recognizes and binds DNA at specific sites, the E2 dimer is removed from DNA. E2 also regulates viral transcription through binding to the E2RE response element (5'-ACCNNNNNNGGT-3') present in multiple copies in the regulatory regions of the viral genome. Activates or represses transcription depending on E2RE's position with regards to proximal promoter elements including the TATA-box. Repression occurs by sterically hindering the assembly of the transcription initiation complex.</text>
</comment>
<comment type="similarity">
    <text evidence="12">Belongs to the papillomaviridae E2 protein family.</text>
</comment>
<dbReference type="Gene3D" id="2.170.200.10">
    <property type="entry name" value="Papillomavirus E2 early protein domain"/>
    <property type="match status" value="1"/>
</dbReference>
<proteinExistence type="inferred from homology"/>
<feature type="region of interest" description="Disordered" evidence="13">
    <location>
        <begin position="224"/>
        <end position="307"/>
    </location>
</feature>
<gene>
    <name evidence="12 16" type="primary">E2</name>
</gene>
<dbReference type="InterPro" id="IPR033668">
    <property type="entry name" value="Reg_prot_E2"/>
</dbReference>
<evidence type="ECO:0000259" key="14">
    <source>
        <dbReference type="Pfam" id="PF00508"/>
    </source>
</evidence>
<dbReference type="HAMAP" id="MF_04001">
    <property type="entry name" value="PPV_E2"/>
    <property type="match status" value="1"/>
</dbReference>
<feature type="domain" description="Papillomavirus E2 C-terminal" evidence="15">
    <location>
        <begin position="308"/>
        <end position="383"/>
    </location>
</feature>
<name>A0A385AHR9_9PAPI</name>
<dbReference type="InterPro" id="IPR001866">
    <property type="entry name" value="PPV_E2_N"/>
</dbReference>
<protein>
    <recommendedName>
        <fullName evidence="12">Regulatory protein E2</fullName>
    </recommendedName>
</protein>
<dbReference type="GO" id="GO:0000166">
    <property type="term" value="F:nucleotide binding"/>
    <property type="evidence" value="ECO:0007669"/>
    <property type="project" value="UniProtKB-UniRule"/>
</dbReference>
<dbReference type="InterPro" id="IPR036050">
    <property type="entry name" value="Regulatory_protein_E2_N"/>
</dbReference>
<evidence type="ECO:0000256" key="10">
    <source>
        <dbReference type="ARBA" id="ARBA00023159"/>
    </source>
</evidence>
<keyword evidence="3 12" id="KW-0678">Repressor</keyword>
<dbReference type="Gene3D" id="1.10.287.30">
    <property type="entry name" value="E2 (early) protein, N terminal domain, subdomain 1"/>
    <property type="match status" value="1"/>
</dbReference>
<dbReference type="GO" id="GO:0006351">
    <property type="term" value="P:DNA-templated transcription"/>
    <property type="evidence" value="ECO:0007669"/>
    <property type="project" value="UniProtKB-UniRule"/>
</dbReference>
<reference evidence="16" key="1">
    <citation type="submission" date="2018-01" db="EMBL/GenBank/DDBJ databases">
        <title>Diversity of papillomavirus in Rhesus macaques.</title>
        <authorList>
            <person name="Chen Z."/>
            <person name="Wong P.Y."/>
            <person name="Ho W."/>
            <person name="Chan P."/>
        </authorList>
    </citation>
    <scope>NUCLEOTIDE SEQUENCE [LARGE SCALE GENOMIC DNA]</scope>
    <source>
        <strain evidence="16">PM084S3c177403</strain>
    </source>
</reference>
<comment type="subcellular location">
    <subcellularLocation>
        <location evidence="1 12">Host nucleus</location>
    </subcellularLocation>
</comment>
<dbReference type="InterPro" id="IPR000427">
    <property type="entry name" value="Papillomavirus_E2_C"/>
</dbReference>
<dbReference type="GO" id="GO:0006275">
    <property type="term" value="P:regulation of DNA replication"/>
    <property type="evidence" value="ECO:0007669"/>
    <property type="project" value="UniProtKB-UniRule"/>
</dbReference>
<keyword evidence="9 12" id="KW-0238">DNA-binding</keyword>
<feature type="compositionally biased region" description="Polar residues" evidence="13">
    <location>
        <begin position="257"/>
        <end position="267"/>
    </location>
</feature>
<dbReference type="GeneID" id="41702621"/>
<evidence type="ECO:0000256" key="6">
    <source>
        <dbReference type="ARBA" id="ARBA00022562"/>
    </source>
</evidence>
<keyword evidence="6 12" id="KW-1048">Host nucleus</keyword>
<keyword evidence="7 12" id="KW-0235">DNA replication</keyword>
<dbReference type="SUPFAM" id="SSF54957">
    <property type="entry name" value="Viral DNA-binding domain"/>
    <property type="match status" value="1"/>
</dbReference>
<dbReference type="KEGG" id="vg:41702621"/>
<keyword evidence="11 12" id="KW-0804">Transcription</keyword>
<accession>A0A385AHR9</accession>
<evidence type="ECO:0000256" key="12">
    <source>
        <dbReference type="HAMAP-Rule" id="MF_04001"/>
    </source>
</evidence>
<evidence type="ECO:0000256" key="4">
    <source>
        <dbReference type="ARBA" id="ARBA00022518"/>
    </source>
</evidence>
<dbReference type="EMBL" id="MG837558">
    <property type="protein sequence ID" value="AXN57290.1"/>
    <property type="molecule type" value="Genomic_DNA"/>
</dbReference>
<dbReference type="Proteomes" id="UP000290157">
    <property type="component" value="Segment"/>
</dbReference>
<feature type="region of interest" description="DNA-binding domain" evidence="12">
    <location>
        <begin position="308"/>
        <end position="389"/>
    </location>
</feature>
<evidence type="ECO:0000259" key="15">
    <source>
        <dbReference type="Pfam" id="PF00511"/>
    </source>
</evidence>
<evidence type="ECO:0000256" key="9">
    <source>
        <dbReference type="ARBA" id="ARBA00023125"/>
    </source>
</evidence>
<dbReference type="GO" id="GO:0006260">
    <property type="term" value="P:DNA replication"/>
    <property type="evidence" value="ECO:0007669"/>
    <property type="project" value="UniProtKB-KW"/>
</dbReference>
<dbReference type="GO" id="GO:0003700">
    <property type="term" value="F:DNA-binding transcription factor activity"/>
    <property type="evidence" value="ECO:0007669"/>
    <property type="project" value="UniProtKB-UniRule"/>
</dbReference>